<protein>
    <submittedName>
        <fullName evidence="1">Uncharacterized protein</fullName>
    </submittedName>
</protein>
<evidence type="ECO:0000313" key="2">
    <source>
        <dbReference type="Proteomes" id="UP000077173"/>
    </source>
</evidence>
<comment type="caution">
    <text evidence="1">The sequence shown here is derived from an EMBL/GenBank/DDBJ whole genome shotgun (WGS) entry which is preliminary data.</text>
</comment>
<reference evidence="1 2" key="1">
    <citation type="submission" date="2016-02" db="EMBL/GenBank/DDBJ databases">
        <title>Draft genome sequence of the strain BR 10247T Bradyrhizobium neotropicale isolated from nodules of Centrolobium paraense.</title>
        <authorList>
            <person name="Simoes-Araujo J.L."/>
            <person name="Barauna A.C."/>
            <person name="Silva K."/>
            <person name="Zilli J.E."/>
        </authorList>
    </citation>
    <scope>NUCLEOTIDE SEQUENCE [LARGE SCALE GENOMIC DNA]</scope>
    <source>
        <strain evidence="1 2">BR 10247</strain>
    </source>
</reference>
<dbReference type="RefSeq" id="WP_027556570.1">
    <property type="nucleotide sequence ID" value="NZ_LSEF01000114.1"/>
</dbReference>
<sequence length="64" mass="7435">MTAYRAFLVGRHDRPIKVVQFDCSDDESAISCAERLVEGHDVELWQLDRPVARFDARSGQMRRK</sequence>
<organism evidence="1 2">
    <name type="scientific">Bradyrhizobium neotropicale</name>
    <dbReference type="NCBI Taxonomy" id="1497615"/>
    <lineage>
        <taxon>Bacteria</taxon>
        <taxon>Pseudomonadati</taxon>
        <taxon>Pseudomonadota</taxon>
        <taxon>Alphaproteobacteria</taxon>
        <taxon>Hyphomicrobiales</taxon>
        <taxon>Nitrobacteraceae</taxon>
        <taxon>Bradyrhizobium</taxon>
    </lineage>
</organism>
<evidence type="ECO:0000313" key="1">
    <source>
        <dbReference type="EMBL" id="OAF07281.1"/>
    </source>
</evidence>
<dbReference type="AlphaFoldDB" id="A0A176YL08"/>
<dbReference type="GeneID" id="32582633"/>
<proteinExistence type="predicted"/>
<dbReference type="EMBL" id="LSEF01000114">
    <property type="protein sequence ID" value="OAF07281.1"/>
    <property type="molecule type" value="Genomic_DNA"/>
</dbReference>
<keyword evidence="2" id="KW-1185">Reference proteome</keyword>
<name>A0A176YL08_9BRAD</name>
<gene>
    <name evidence="1" type="ORF">AXW67_30610</name>
</gene>
<accession>A0A176YL08</accession>
<dbReference type="Proteomes" id="UP000077173">
    <property type="component" value="Unassembled WGS sequence"/>
</dbReference>